<protein>
    <submittedName>
        <fullName evidence="12">TonB-dependent receptor</fullName>
    </submittedName>
</protein>
<dbReference type="GO" id="GO:0009279">
    <property type="term" value="C:cell outer membrane"/>
    <property type="evidence" value="ECO:0007669"/>
    <property type="project" value="UniProtKB-SubCell"/>
</dbReference>
<dbReference type="Gene3D" id="2.170.130.10">
    <property type="entry name" value="TonB-dependent receptor, plug domain"/>
    <property type="match status" value="1"/>
</dbReference>
<dbReference type="EMBL" id="CP045430">
    <property type="protein sequence ID" value="QPB85789.1"/>
    <property type="molecule type" value="Genomic_DNA"/>
</dbReference>
<dbReference type="InterPro" id="IPR000531">
    <property type="entry name" value="Beta-barrel_TonB"/>
</dbReference>
<evidence type="ECO:0000256" key="1">
    <source>
        <dbReference type="ARBA" id="ARBA00004571"/>
    </source>
</evidence>
<keyword evidence="7 8" id="KW-0998">Cell outer membrane</keyword>
<dbReference type="RefSeq" id="WP_138538461.1">
    <property type="nucleotide sequence ID" value="NZ_CP045430.1"/>
</dbReference>
<feature type="domain" description="TonB-dependent receptor plug" evidence="11">
    <location>
        <begin position="53"/>
        <end position="166"/>
    </location>
</feature>
<keyword evidence="5 9" id="KW-0798">TonB box</keyword>
<evidence type="ECO:0000256" key="9">
    <source>
        <dbReference type="RuleBase" id="RU003357"/>
    </source>
</evidence>
<dbReference type="InterPro" id="IPR036942">
    <property type="entry name" value="Beta-barrel_TonB_sf"/>
</dbReference>
<dbReference type="InterPro" id="IPR012910">
    <property type="entry name" value="Plug_dom"/>
</dbReference>
<comment type="subcellular location">
    <subcellularLocation>
        <location evidence="1 8">Cell outer membrane</location>
        <topology evidence="1 8">Multi-pass membrane protein</topology>
    </subcellularLocation>
</comment>
<dbReference type="Proteomes" id="UP000305729">
    <property type="component" value="Chromosome 2"/>
</dbReference>
<accession>A0A5S3UW32</accession>
<keyword evidence="4 8" id="KW-0812">Transmembrane</keyword>
<keyword evidence="6 8" id="KW-0472">Membrane</keyword>
<dbReference type="SUPFAM" id="SSF56935">
    <property type="entry name" value="Porins"/>
    <property type="match status" value="1"/>
</dbReference>
<dbReference type="PROSITE" id="PS51257">
    <property type="entry name" value="PROKAR_LIPOPROTEIN"/>
    <property type="match status" value="1"/>
</dbReference>
<evidence type="ECO:0000256" key="4">
    <source>
        <dbReference type="ARBA" id="ARBA00022692"/>
    </source>
</evidence>
<dbReference type="PANTHER" id="PTHR47234">
    <property type="match status" value="1"/>
</dbReference>
<proteinExistence type="inferred from homology"/>
<evidence type="ECO:0000256" key="3">
    <source>
        <dbReference type="ARBA" id="ARBA00022452"/>
    </source>
</evidence>
<name>A0A5S3UW32_9GAMM</name>
<evidence type="ECO:0000313" key="13">
    <source>
        <dbReference type="Proteomes" id="UP000305729"/>
    </source>
</evidence>
<gene>
    <name evidence="12" type="ORF">CWC22_022570</name>
</gene>
<evidence type="ECO:0000259" key="11">
    <source>
        <dbReference type="Pfam" id="PF07715"/>
    </source>
</evidence>
<evidence type="ECO:0000256" key="6">
    <source>
        <dbReference type="ARBA" id="ARBA00023136"/>
    </source>
</evidence>
<evidence type="ECO:0000259" key="10">
    <source>
        <dbReference type="Pfam" id="PF00593"/>
    </source>
</evidence>
<keyword evidence="2 8" id="KW-0813">Transport</keyword>
<dbReference type="Pfam" id="PF07715">
    <property type="entry name" value="Plug"/>
    <property type="match status" value="1"/>
</dbReference>
<dbReference type="InterPro" id="IPR037066">
    <property type="entry name" value="Plug_dom_sf"/>
</dbReference>
<feature type="domain" description="TonB-dependent receptor-like beta-barrel" evidence="10">
    <location>
        <begin position="452"/>
        <end position="897"/>
    </location>
</feature>
<comment type="similarity">
    <text evidence="8 9">Belongs to the TonB-dependent receptor family.</text>
</comment>
<organism evidence="12 13">
    <name type="scientific">Pseudoalteromonas rubra</name>
    <dbReference type="NCBI Taxonomy" id="43658"/>
    <lineage>
        <taxon>Bacteria</taxon>
        <taxon>Pseudomonadati</taxon>
        <taxon>Pseudomonadota</taxon>
        <taxon>Gammaproteobacteria</taxon>
        <taxon>Alteromonadales</taxon>
        <taxon>Pseudoalteromonadaceae</taxon>
        <taxon>Pseudoalteromonas</taxon>
    </lineage>
</organism>
<reference evidence="12 13" key="1">
    <citation type="submission" date="2019-10" db="EMBL/GenBank/DDBJ databases">
        <title>Pseudoalteromonas rubra S4059.</title>
        <authorList>
            <person name="Paulsen S."/>
            <person name="Wang X."/>
        </authorList>
    </citation>
    <scope>NUCLEOTIDE SEQUENCE [LARGE SCALE GENOMIC DNA]</scope>
    <source>
        <strain evidence="12 13">S4059</strain>
    </source>
</reference>
<evidence type="ECO:0000256" key="7">
    <source>
        <dbReference type="ARBA" id="ARBA00023237"/>
    </source>
</evidence>
<dbReference type="Gene3D" id="2.40.170.20">
    <property type="entry name" value="TonB-dependent receptor, beta-barrel domain"/>
    <property type="match status" value="1"/>
</dbReference>
<evidence type="ECO:0000256" key="8">
    <source>
        <dbReference type="PROSITE-ProRule" id="PRU01360"/>
    </source>
</evidence>
<keyword evidence="3 8" id="KW-1134">Transmembrane beta strand</keyword>
<dbReference type="Pfam" id="PF00593">
    <property type="entry name" value="TonB_dep_Rec_b-barrel"/>
    <property type="match status" value="1"/>
</dbReference>
<dbReference type="AlphaFoldDB" id="A0A5S3UW32"/>
<dbReference type="InterPro" id="IPR039426">
    <property type="entry name" value="TonB-dep_rcpt-like"/>
</dbReference>
<evidence type="ECO:0000256" key="5">
    <source>
        <dbReference type="ARBA" id="ARBA00023077"/>
    </source>
</evidence>
<dbReference type="PANTHER" id="PTHR47234:SF1">
    <property type="entry name" value="TONB-DEPENDENT RECEPTOR"/>
    <property type="match status" value="1"/>
</dbReference>
<sequence length="934" mass="104028">MLNFRKSAVALCVSMSCAVPVYAEQQASENQDMDVVEVTGSRIKRADLEGASPLVTITAEDIQMQGHANVFDALSAISSNSGIFIGEANSNNFNANAQALNLRGFGSSYSLVLINGRRIPVLPKPSGTVSGNVTNLATIPSDAVKRIEILSGGASAIYGSDAVTGVVNVILKDDVDESTLTYRRGDTKDGGGASNKLSFTTGGSFGDTNFTLGLELDQRKPIHGDDRDWFDEPTDGPDETRHGLTQVMSYWARYQPDPYMLIDIEDKCAAVGYEAVYNANRTPFKQNDSDTDTPHYCGDNTYNTYTVRNDRDRSSMFLHLDHDLNADTALYADIIAMKSEGEAGIYRYSFKADYDVRGELADGDSWLGSRHFYRTFRSHEVPTSNQVFDETSLTFITGIRGVIAGEYDYSVSFSGGQYDYEDSVVRFDDQKMLAKIFGEKGKDWDQPWEGSRWVTVNASQLNSDYTPKNFDILGELTPDMFNDVTHTSVGKGDSSMYNLAFELSGTLMELDSGPLQFATVAEIIQESYEFITDQPTVDGDIYGWSGIRGKGDRDHYAIGFELAIPLLDESSGAGKLDATLAARYDHYDDKSDVNGAATYQFGLTWRPMEELMLRTNYATSFRAPDMHVMNAERSSSFASGTDFYECATKEGLTAGQGWKFCSEDYGSGSVRRYTEGDLSLKEETGYSASIGMVADITDNWSMTLDFYKLHLENQIGVMTMDGLFRYEAECLLGFGQFDSNIDKNSPKCQDALSRVQRGGPKNGVTSVSTIPYNIGFRQQTGVDFSTSYKIDTHEFGTFKAKLDYSHIFESPFRFLPEDEVEDIRDLPWNNTFRTKTNLTLGWHKEAVSASLFINRLGTSPVEDAEQPERYPAWTTMNLKAGYDVTEDISLSLSVVNLFDKKPHQHESEKWWPFADINKYNPVGMEYFLQAKVRF</sequence>
<dbReference type="PROSITE" id="PS52016">
    <property type="entry name" value="TONB_DEPENDENT_REC_3"/>
    <property type="match status" value="1"/>
</dbReference>
<keyword evidence="12" id="KW-0675">Receptor</keyword>
<evidence type="ECO:0000313" key="12">
    <source>
        <dbReference type="EMBL" id="QPB85789.1"/>
    </source>
</evidence>
<evidence type="ECO:0000256" key="2">
    <source>
        <dbReference type="ARBA" id="ARBA00022448"/>
    </source>
</evidence>